<gene>
    <name evidence="1" type="ORF">QVD17_25553</name>
</gene>
<dbReference type="InterPro" id="IPR013761">
    <property type="entry name" value="SAM/pointed_sf"/>
</dbReference>
<dbReference type="PANTHER" id="PTHR33915:SF1">
    <property type="entry name" value="OS04G0644100 PROTEIN"/>
    <property type="match status" value="1"/>
</dbReference>
<dbReference type="SUPFAM" id="SSF47769">
    <property type="entry name" value="SAM/Pointed domain"/>
    <property type="match status" value="1"/>
</dbReference>
<dbReference type="EMBL" id="JAUHHV010000006">
    <property type="protein sequence ID" value="KAK1422436.1"/>
    <property type="molecule type" value="Genomic_DNA"/>
</dbReference>
<proteinExistence type="predicted"/>
<comment type="caution">
    <text evidence="1">The sequence shown here is derived from an EMBL/GenBank/DDBJ whole genome shotgun (WGS) entry which is preliminary data.</text>
</comment>
<protein>
    <recommendedName>
        <fullName evidence="3">SAM domain-containing protein</fullName>
    </recommendedName>
</protein>
<dbReference type="CDD" id="cd09487">
    <property type="entry name" value="SAM_superfamily"/>
    <property type="match status" value="1"/>
</dbReference>
<keyword evidence="2" id="KW-1185">Reference proteome</keyword>
<dbReference type="Gene3D" id="1.10.150.50">
    <property type="entry name" value="Transcription Factor, Ets-1"/>
    <property type="match status" value="1"/>
</dbReference>
<dbReference type="PANTHER" id="PTHR33915">
    <property type="entry name" value="OSJNBA0033G05.11 PROTEIN"/>
    <property type="match status" value="1"/>
</dbReference>
<dbReference type="Proteomes" id="UP001229421">
    <property type="component" value="Unassembled WGS sequence"/>
</dbReference>
<reference evidence="1" key="1">
    <citation type="journal article" date="2023" name="bioRxiv">
        <title>Improved chromosome-level genome assembly for marigold (Tagetes erecta).</title>
        <authorList>
            <person name="Jiang F."/>
            <person name="Yuan L."/>
            <person name="Wang S."/>
            <person name="Wang H."/>
            <person name="Xu D."/>
            <person name="Wang A."/>
            <person name="Fan W."/>
        </authorList>
    </citation>
    <scope>NUCLEOTIDE SEQUENCE</scope>
    <source>
        <strain evidence="1">WSJ</strain>
        <tissue evidence="1">Leaf</tissue>
    </source>
</reference>
<organism evidence="1 2">
    <name type="scientific">Tagetes erecta</name>
    <name type="common">African marigold</name>
    <dbReference type="NCBI Taxonomy" id="13708"/>
    <lineage>
        <taxon>Eukaryota</taxon>
        <taxon>Viridiplantae</taxon>
        <taxon>Streptophyta</taxon>
        <taxon>Embryophyta</taxon>
        <taxon>Tracheophyta</taxon>
        <taxon>Spermatophyta</taxon>
        <taxon>Magnoliopsida</taxon>
        <taxon>eudicotyledons</taxon>
        <taxon>Gunneridae</taxon>
        <taxon>Pentapetalae</taxon>
        <taxon>asterids</taxon>
        <taxon>campanulids</taxon>
        <taxon>Asterales</taxon>
        <taxon>Asteraceae</taxon>
        <taxon>Asteroideae</taxon>
        <taxon>Heliantheae alliance</taxon>
        <taxon>Tageteae</taxon>
        <taxon>Tagetes</taxon>
    </lineage>
</organism>
<sequence length="203" mass="23610">MHQSIDWFSWLSKTGLEPSLIYEYGTLFSRNELEEEDITYFNHELLQSMGICIAKHRLEILKIARKPKESNGSNPVSKLLISIKKTKRSLTSYIRTWVHQDDSALVLVHKDYGSRWKGNMLKRDKRYATFKQPIPTLLLTNGNHKSNSFRVNSFSASFVYGRDQEKKGYGYGDDRFDHASFDEDGGSVEEIKWDTMFQDLKPT</sequence>
<evidence type="ECO:0000313" key="1">
    <source>
        <dbReference type="EMBL" id="KAK1422436.1"/>
    </source>
</evidence>
<accession>A0AAD8KJ94</accession>
<evidence type="ECO:0008006" key="3">
    <source>
        <dbReference type="Google" id="ProtNLM"/>
    </source>
</evidence>
<evidence type="ECO:0000313" key="2">
    <source>
        <dbReference type="Proteomes" id="UP001229421"/>
    </source>
</evidence>
<name>A0AAD8KJ94_TARER</name>
<dbReference type="AlphaFoldDB" id="A0AAD8KJ94"/>